<dbReference type="InterPro" id="IPR003959">
    <property type="entry name" value="ATPase_AAA_core"/>
</dbReference>
<sequence length="750" mass="83279">MACHSSLKKPAGLAREKISYRQAYEHAIDELNRLDLLIRRQLVLRKFRGESDQLSQFKGLVISDDEVSRILSCPVHSGDPEIDDRAGNEELQALARELDEQEQRVAARVATAAGHGSELPLCRIAAEFGLSPFEVGALVICLAPEVDSRYQRLYGYLHDDITRQLPTPGLILNLLSASPDEKLAGRKAFSADSPLFRHRLLSHVASPDDAGHSSLSRPLRIDGRIAAFLLGGEGLDERISGFAKLCRDDHNLDLITLVQAEQKRLHKYVWRHSRRKQGNGRGLVLYFHGPEGTGRSAMAKGICHDLGIPLLAVDIARMPSSESAFQEAVAAILREALLQSAGLCLDNFDLLLTDDADRRRLSCLVEALGNVSQPAFILGNSPLKVVGMFRGAHFLSVEFPTPDLGQRKDFWSREGAKGLRVAAGVDYGALAGRFRFTPGQIRHAVTAAADLAGWQHPESPQITEDDLYTACRRHSNPKLSELACKIVPKYGWDDLVLPPDRISQLEELCRHSKYRHVVYGEWGFDRKLSYGKGLSALFTGPPGTGKTMAAEVIANDLQLDLYKIDLSQVVSKYIGETEKNLDRIFTEATTGNAILFFDEADALFGKRSEVKDAHDRYANIETGYLLQKMEEYEGIAILATNLRGNMDEAFVRRIQFIVEFPFPQEQERLAIWQKIWPEDVPRGELLDLELIARRFEIAGGNIRNIAISAAFLAAGEGGGVAMTHLMQATRREYQKIGKIVGDGDFDRHDG</sequence>
<feature type="domain" description="AAA+ ATPase" evidence="4">
    <location>
        <begin position="532"/>
        <end position="660"/>
    </location>
</feature>
<evidence type="ECO:0000256" key="2">
    <source>
        <dbReference type="ARBA" id="ARBA00022741"/>
    </source>
</evidence>
<keyword evidence="2" id="KW-0547">Nucleotide-binding</keyword>
<reference evidence="5 6" key="1">
    <citation type="submission" date="2021-05" db="EMBL/GenBank/DDBJ databases">
        <title>The draft genome of Geobacter pelophilus DSM 12255.</title>
        <authorList>
            <person name="Xu Z."/>
            <person name="Masuda Y."/>
            <person name="Itoh H."/>
            <person name="Senoo K."/>
        </authorList>
    </citation>
    <scope>NUCLEOTIDE SEQUENCE [LARGE SCALE GENOMIC DNA]</scope>
    <source>
        <strain evidence="5 6">DSM 12255</strain>
    </source>
</reference>
<dbReference type="InterPro" id="IPR050221">
    <property type="entry name" value="26S_Proteasome_ATPase"/>
</dbReference>
<protein>
    <submittedName>
        <fullName evidence="5">ATP-binding protein</fullName>
    </submittedName>
</protein>
<keyword evidence="3 5" id="KW-0067">ATP-binding</keyword>
<organism evidence="5 6">
    <name type="scientific">Geoanaerobacter pelophilus</name>
    <dbReference type="NCBI Taxonomy" id="60036"/>
    <lineage>
        <taxon>Bacteria</taxon>
        <taxon>Pseudomonadati</taxon>
        <taxon>Thermodesulfobacteriota</taxon>
        <taxon>Desulfuromonadia</taxon>
        <taxon>Geobacterales</taxon>
        <taxon>Geobacteraceae</taxon>
        <taxon>Geoanaerobacter</taxon>
    </lineage>
</organism>
<evidence type="ECO:0000256" key="1">
    <source>
        <dbReference type="ARBA" id="ARBA00006914"/>
    </source>
</evidence>
<accession>A0AAW4L744</accession>
<dbReference type="Pfam" id="PF00004">
    <property type="entry name" value="AAA"/>
    <property type="match status" value="2"/>
</dbReference>
<dbReference type="SUPFAM" id="SSF52540">
    <property type="entry name" value="P-loop containing nucleoside triphosphate hydrolases"/>
    <property type="match status" value="2"/>
</dbReference>
<dbReference type="AlphaFoldDB" id="A0AAW4L744"/>
<dbReference type="RefSeq" id="WP_214172760.1">
    <property type="nucleotide sequence ID" value="NZ_JAHCVJ010000008.1"/>
</dbReference>
<evidence type="ECO:0000256" key="3">
    <source>
        <dbReference type="ARBA" id="ARBA00022840"/>
    </source>
</evidence>
<proteinExistence type="inferred from homology"/>
<dbReference type="Gene3D" id="3.40.50.300">
    <property type="entry name" value="P-loop containing nucleotide triphosphate hydrolases"/>
    <property type="match status" value="2"/>
</dbReference>
<dbReference type="InterPro" id="IPR054472">
    <property type="entry name" value="WHD"/>
</dbReference>
<comment type="similarity">
    <text evidence="1">Belongs to the AAA ATPase family.</text>
</comment>
<evidence type="ECO:0000313" key="5">
    <source>
        <dbReference type="EMBL" id="MBT0665987.1"/>
    </source>
</evidence>
<dbReference type="Proteomes" id="UP000811899">
    <property type="component" value="Unassembled WGS sequence"/>
</dbReference>
<dbReference type="GO" id="GO:0005524">
    <property type="term" value="F:ATP binding"/>
    <property type="evidence" value="ECO:0007669"/>
    <property type="project" value="UniProtKB-KW"/>
</dbReference>
<name>A0AAW4L744_9BACT</name>
<dbReference type="EMBL" id="JAHCVJ010000008">
    <property type="protein sequence ID" value="MBT0665987.1"/>
    <property type="molecule type" value="Genomic_DNA"/>
</dbReference>
<dbReference type="SMART" id="SM00382">
    <property type="entry name" value="AAA"/>
    <property type="match status" value="2"/>
</dbReference>
<dbReference type="Pfam" id="PF22977">
    <property type="entry name" value="WHD"/>
    <property type="match status" value="1"/>
</dbReference>
<evidence type="ECO:0000259" key="4">
    <source>
        <dbReference type="SMART" id="SM00382"/>
    </source>
</evidence>
<dbReference type="PANTHER" id="PTHR23073">
    <property type="entry name" value="26S PROTEASOME REGULATORY SUBUNIT"/>
    <property type="match status" value="1"/>
</dbReference>
<keyword evidence="6" id="KW-1185">Reference proteome</keyword>
<dbReference type="InterPro" id="IPR027417">
    <property type="entry name" value="P-loop_NTPase"/>
</dbReference>
<dbReference type="GO" id="GO:0016887">
    <property type="term" value="F:ATP hydrolysis activity"/>
    <property type="evidence" value="ECO:0007669"/>
    <property type="project" value="InterPro"/>
</dbReference>
<dbReference type="InterPro" id="IPR003593">
    <property type="entry name" value="AAA+_ATPase"/>
</dbReference>
<gene>
    <name evidence="5" type="ORF">KI809_16875</name>
</gene>
<dbReference type="CDD" id="cd19481">
    <property type="entry name" value="RecA-like_protease"/>
    <property type="match status" value="1"/>
</dbReference>
<evidence type="ECO:0000313" key="6">
    <source>
        <dbReference type="Proteomes" id="UP000811899"/>
    </source>
</evidence>
<feature type="domain" description="AAA+ ATPase" evidence="4">
    <location>
        <begin position="281"/>
        <end position="392"/>
    </location>
</feature>
<comment type="caution">
    <text evidence="5">The sequence shown here is derived from an EMBL/GenBank/DDBJ whole genome shotgun (WGS) entry which is preliminary data.</text>
</comment>